<accession>A0A7W8Z5Q0</accession>
<proteinExistence type="predicted"/>
<dbReference type="RefSeq" id="WP_184612534.1">
    <property type="nucleotide sequence ID" value="NZ_BOOS01000015.1"/>
</dbReference>
<organism evidence="2 3">
    <name type="scientific">Sphaerisporangium krabiense</name>
    <dbReference type="NCBI Taxonomy" id="763782"/>
    <lineage>
        <taxon>Bacteria</taxon>
        <taxon>Bacillati</taxon>
        <taxon>Actinomycetota</taxon>
        <taxon>Actinomycetes</taxon>
        <taxon>Streptosporangiales</taxon>
        <taxon>Streptosporangiaceae</taxon>
        <taxon>Sphaerisporangium</taxon>
    </lineage>
</organism>
<dbReference type="Gene3D" id="1.10.10.2840">
    <property type="entry name" value="PucR C-terminal helix-turn-helix domain"/>
    <property type="match status" value="1"/>
</dbReference>
<evidence type="ECO:0000313" key="2">
    <source>
        <dbReference type="EMBL" id="MBB5627946.1"/>
    </source>
</evidence>
<gene>
    <name evidence="2" type="ORF">BJ981_003645</name>
</gene>
<dbReference type="Proteomes" id="UP000588112">
    <property type="component" value="Unassembled WGS sequence"/>
</dbReference>
<dbReference type="PANTHER" id="PTHR33744">
    <property type="entry name" value="CARBOHYDRATE DIACID REGULATOR"/>
    <property type="match status" value="1"/>
</dbReference>
<sequence length="420" mass="44667">MSVDDLVQTLAEQLGGPVVLYDDDLGLVAFSVHGDEVDAARRSVILSRRASARAREMIAAHQVRRAHAPVRLPPHDGTPARVVYPIRLGRHVVGYASYIDHHPDGELPAHHVGALRDAEPELAALLELRGLERRRDSDESRRLLAELLSPDAAARERAGEELIAHGLLSSAARYAVMVFRSVPAAAGAGQATRDARAGTPAGRLAGVPVPAQDAARPAGGTRLAIEQAMSVIVRSTSLKGCGAVLGEEGVLVIPRPVNRERLASLLALPGLEAVRGGGGGPRDEPAQAHESYREAVMACRVAMADPARHGPSAHWDDLGLDRLLIQLPLSGLTAGDLPPTVRRLLEAPSGAKLADTLEAYLDSGADAQATARALLIHRSTLYYRLGRIHELTRADLSDGRVRTELHTALRVATLSGLRPS</sequence>
<dbReference type="PANTHER" id="PTHR33744:SF17">
    <property type="entry name" value="CONSERVED PROTEIN"/>
    <property type="match status" value="1"/>
</dbReference>
<feature type="domain" description="PucR C-terminal helix-turn-helix" evidence="1">
    <location>
        <begin position="353"/>
        <end position="411"/>
    </location>
</feature>
<dbReference type="InterPro" id="IPR042070">
    <property type="entry name" value="PucR_C-HTH_sf"/>
</dbReference>
<name>A0A7W8Z5Q0_9ACTN</name>
<dbReference type="EMBL" id="JACHBR010000001">
    <property type="protein sequence ID" value="MBB5627946.1"/>
    <property type="molecule type" value="Genomic_DNA"/>
</dbReference>
<dbReference type="InterPro" id="IPR025736">
    <property type="entry name" value="PucR_C-HTH_dom"/>
</dbReference>
<dbReference type="InterPro" id="IPR051448">
    <property type="entry name" value="CdaR-like_regulators"/>
</dbReference>
<dbReference type="AlphaFoldDB" id="A0A7W8Z5Q0"/>
<dbReference type="Pfam" id="PF13556">
    <property type="entry name" value="HTH_30"/>
    <property type="match status" value="1"/>
</dbReference>
<keyword evidence="3" id="KW-1185">Reference proteome</keyword>
<comment type="caution">
    <text evidence="2">The sequence shown here is derived from an EMBL/GenBank/DDBJ whole genome shotgun (WGS) entry which is preliminary data.</text>
</comment>
<protein>
    <recommendedName>
        <fullName evidence="1">PucR C-terminal helix-turn-helix domain-containing protein</fullName>
    </recommendedName>
</protein>
<evidence type="ECO:0000313" key="3">
    <source>
        <dbReference type="Proteomes" id="UP000588112"/>
    </source>
</evidence>
<evidence type="ECO:0000259" key="1">
    <source>
        <dbReference type="Pfam" id="PF13556"/>
    </source>
</evidence>
<reference evidence="2 3" key="1">
    <citation type="submission" date="2020-08" db="EMBL/GenBank/DDBJ databases">
        <title>Sequencing the genomes of 1000 actinobacteria strains.</title>
        <authorList>
            <person name="Klenk H.-P."/>
        </authorList>
    </citation>
    <scope>NUCLEOTIDE SEQUENCE [LARGE SCALE GENOMIC DNA]</scope>
    <source>
        <strain evidence="2 3">DSM 45790</strain>
    </source>
</reference>